<gene>
    <name evidence="8" type="ORF">NA57DRAFT_32547</name>
</gene>
<evidence type="ECO:0000313" key="9">
    <source>
        <dbReference type="Proteomes" id="UP000799772"/>
    </source>
</evidence>
<dbReference type="GO" id="GO:0016616">
    <property type="term" value="F:oxidoreductase activity, acting on the CH-OH group of donors, NAD or NADP as acceptor"/>
    <property type="evidence" value="ECO:0007669"/>
    <property type="project" value="InterPro"/>
</dbReference>
<proteinExistence type="inferred from homology"/>
<dbReference type="Proteomes" id="UP000799772">
    <property type="component" value="Unassembled WGS sequence"/>
</dbReference>
<feature type="domain" description="D-isomer specific 2-hydroxyacid dehydrogenase NAD-binding" evidence="7">
    <location>
        <begin position="106"/>
        <end position="285"/>
    </location>
</feature>
<comment type="similarity">
    <text evidence="1 5">Belongs to the D-isomer specific 2-hydroxyacid dehydrogenase family.</text>
</comment>
<evidence type="ECO:0000256" key="4">
    <source>
        <dbReference type="ARBA" id="ARBA00023027"/>
    </source>
</evidence>
<dbReference type="OrthoDB" id="298012at2759"/>
<protein>
    <submittedName>
        <fullName evidence="8">D-3-phosphoglycerate dehydrogenase</fullName>
    </submittedName>
</protein>
<dbReference type="Pfam" id="PF00389">
    <property type="entry name" value="2-Hacid_dh"/>
    <property type="match status" value="1"/>
</dbReference>
<name>A0A9P4INI9_9PEZI</name>
<comment type="caution">
    <text evidence="8">The sequence shown here is derived from an EMBL/GenBank/DDBJ whole genome shotgun (WGS) entry which is preliminary data.</text>
</comment>
<evidence type="ECO:0000256" key="2">
    <source>
        <dbReference type="ARBA" id="ARBA00022605"/>
    </source>
</evidence>
<keyword evidence="3 5" id="KW-0560">Oxidoreductase</keyword>
<evidence type="ECO:0000256" key="1">
    <source>
        <dbReference type="ARBA" id="ARBA00005854"/>
    </source>
</evidence>
<accession>A0A9P4INI9</accession>
<sequence length="317" mass="34398">MSKPKVYMVDPYYQDAIDLLQSNSSVESIIYTDPRKSNWQEDADALLIRSETRLGEAEFSKAKKLKAVVKQGVGIDNVNLEDAKKYGIAVANTPGLNSEAVAELTLGLALSISRRLSEFDRRIRSGEKIVRSKALGKSLYGKTLGVIGMGNIGKVIAKKWIGAMEGKVIGYDPIAPEWKDIPHTRVQQMDELLKESDVVTLHVPLTPQTKHMIGEKEMALMKKDAILINAARGGVVDEAALLKALQEDKLGGAGLDAMDYEPPTMSAYGDGLLKCENVIMTPHIGGSTIENQVRSGLASVETVLALLEGKDVPGRIV</sequence>
<evidence type="ECO:0000256" key="3">
    <source>
        <dbReference type="ARBA" id="ARBA00023002"/>
    </source>
</evidence>
<feature type="domain" description="D-isomer specific 2-hydroxyacid dehydrogenase catalytic" evidence="6">
    <location>
        <begin position="7"/>
        <end position="315"/>
    </location>
</feature>
<dbReference type="FunFam" id="3.40.50.720:FF:000203">
    <property type="entry name" value="D-3-phosphoglycerate dehydrogenase (SerA)"/>
    <property type="match status" value="1"/>
</dbReference>
<evidence type="ECO:0000256" key="5">
    <source>
        <dbReference type="RuleBase" id="RU003719"/>
    </source>
</evidence>
<evidence type="ECO:0000259" key="6">
    <source>
        <dbReference type="Pfam" id="PF00389"/>
    </source>
</evidence>
<dbReference type="InterPro" id="IPR036291">
    <property type="entry name" value="NAD(P)-bd_dom_sf"/>
</dbReference>
<dbReference type="InterPro" id="IPR006139">
    <property type="entry name" value="D-isomer_2_OHA_DH_cat_dom"/>
</dbReference>
<dbReference type="GO" id="GO:0008652">
    <property type="term" value="P:amino acid biosynthetic process"/>
    <property type="evidence" value="ECO:0007669"/>
    <property type="project" value="UniProtKB-KW"/>
</dbReference>
<dbReference type="PROSITE" id="PS00065">
    <property type="entry name" value="D_2_HYDROXYACID_DH_1"/>
    <property type="match status" value="1"/>
</dbReference>
<dbReference type="Gene3D" id="3.40.50.720">
    <property type="entry name" value="NAD(P)-binding Rossmann-like Domain"/>
    <property type="match status" value="2"/>
</dbReference>
<dbReference type="SUPFAM" id="SSF51735">
    <property type="entry name" value="NAD(P)-binding Rossmann-fold domains"/>
    <property type="match status" value="1"/>
</dbReference>
<evidence type="ECO:0000259" key="7">
    <source>
        <dbReference type="Pfam" id="PF02826"/>
    </source>
</evidence>
<dbReference type="InterPro" id="IPR029752">
    <property type="entry name" value="D-isomer_DH_CS1"/>
</dbReference>
<dbReference type="PROSITE" id="PS00671">
    <property type="entry name" value="D_2_HYDROXYACID_DH_3"/>
    <property type="match status" value="1"/>
</dbReference>
<dbReference type="AlphaFoldDB" id="A0A9P4INI9"/>
<dbReference type="InterPro" id="IPR006140">
    <property type="entry name" value="D-isomer_DH_NAD-bd"/>
</dbReference>
<reference evidence="8" key="1">
    <citation type="journal article" date="2020" name="Stud. Mycol.">
        <title>101 Dothideomycetes genomes: a test case for predicting lifestyles and emergence of pathogens.</title>
        <authorList>
            <person name="Haridas S."/>
            <person name="Albert R."/>
            <person name="Binder M."/>
            <person name="Bloem J."/>
            <person name="Labutti K."/>
            <person name="Salamov A."/>
            <person name="Andreopoulos B."/>
            <person name="Baker S."/>
            <person name="Barry K."/>
            <person name="Bills G."/>
            <person name="Bluhm B."/>
            <person name="Cannon C."/>
            <person name="Castanera R."/>
            <person name="Culley D."/>
            <person name="Daum C."/>
            <person name="Ezra D."/>
            <person name="Gonzalez J."/>
            <person name="Henrissat B."/>
            <person name="Kuo A."/>
            <person name="Liang C."/>
            <person name="Lipzen A."/>
            <person name="Lutzoni F."/>
            <person name="Magnuson J."/>
            <person name="Mondo S."/>
            <person name="Nolan M."/>
            <person name="Ohm R."/>
            <person name="Pangilinan J."/>
            <person name="Park H.-J."/>
            <person name="Ramirez L."/>
            <person name="Alfaro M."/>
            <person name="Sun H."/>
            <person name="Tritt A."/>
            <person name="Yoshinaga Y."/>
            <person name="Zwiers L.-H."/>
            <person name="Turgeon B."/>
            <person name="Goodwin S."/>
            <person name="Spatafora J."/>
            <person name="Crous P."/>
            <person name="Grigoriev I."/>
        </authorList>
    </citation>
    <scope>NUCLEOTIDE SEQUENCE</scope>
    <source>
        <strain evidence="8">CBS 133067</strain>
    </source>
</reference>
<keyword evidence="2" id="KW-0028">Amino-acid biosynthesis</keyword>
<dbReference type="SUPFAM" id="SSF52283">
    <property type="entry name" value="Formate/glycerate dehydrogenase catalytic domain-like"/>
    <property type="match status" value="1"/>
</dbReference>
<evidence type="ECO:0000313" key="8">
    <source>
        <dbReference type="EMBL" id="KAF2103188.1"/>
    </source>
</evidence>
<organism evidence="8 9">
    <name type="scientific">Rhizodiscina lignyota</name>
    <dbReference type="NCBI Taxonomy" id="1504668"/>
    <lineage>
        <taxon>Eukaryota</taxon>
        <taxon>Fungi</taxon>
        <taxon>Dikarya</taxon>
        <taxon>Ascomycota</taxon>
        <taxon>Pezizomycotina</taxon>
        <taxon>Dothideomycetes</taxon>
        <taxon>Pleosporomycetidae</taxon>
        <taxon>Aulographales</taxon>
        <taxon>Rhizodiscinaceae</taxon>
        <taxon>Rhizodiscina</taxon>
    </lineage>
</organism>
<dbReference type="InterPro" id="IPR050857">
    <property type="entry name" value="D-2-hydroxyacid_DH"/>
</dbReference>
<dbReference type="PROSITE" id="PS00670">
    <property type="entry name" value="D_2_HYDROXYACID_DH_2"/>
    <property type="match status" value="1"/>
</dbReference>
<dbReference type="EMBL" id="ML978122">
    <property type="protein sequence ID" value="KAF2103188.1"/>
    <property type="molecule type" value="Genomic_DNA"/>
</dbReference>
<dbReference type="PANTHER" id="PTHR42789">
    <property type="entry name" value="D-ISOMER SPECIFIC 2-HYDROXYACID DEHYDROGENASE FAMILY PROTEIN (AFU_ORTHOLOGUE AFUA_6G10090)"/>
    <property type="match status" value="1"/>
</dbReference>
<dbReference type="GO" id="GO:0051287">
    <property type="term" value="F:NAD binding"/>
    <property type="evidence" value="ECO:0007669"/>
    <property type="project" value="InterPro"/>
</dbReference>
<dbReference type="Pfam" id="PF02826">
    <property type="entry name" value="2-Hacid_dh_C"/>
    <property type="match status" value="1"/>
</dbReference>
<dbReference type="InterPro" id="IPR029753">
    <property type="entry name" value="D-isomer_DH_CS"/>
</dbReference>
<keyword evidence="4" id="KW-0520">NAD</keyword>
<dbReference type="PANTHER" id="PTHR42789:SF1">
    <property type="entry name" value="D-ISOMER SPECIFIC 2-HYDROXYACID DEHYDROGENASE FAMILY PROTEIN (AFU_ORTHOLOGUE AFUA_6G10090)"/>
    <property type="match status" value="1"/>
</dbReference>
<keyword evidence="9" id="KW-1185">Reference proteome</keyword>